<evidence type="ECO:0000256" key="3">
    <source>
        <dbReference type="ARBA" id="ARBA00022490"/>
    </source>
</evidence>
<dbReference type="OrthoDB" id="2141925at2759"/>
<dbReference type="PANTHER" id="PTHR23030:SF30">
    <property type="entry name" value="TYROSINE-PROTEIN PHOSPHATASE NON-RECEPTOR TYPE 23"/>
    <property type="match status" value="1"/>
</dbReference>
<name>A0A8J6AZF4_9EUKA</name>
<dbReference type="PANTHER" id="PTHR23030">
    <property type="entry name" value="PCD6 INTERACTING PROTEIN-RELATED"/>
    <property type="match status" value="1"/>
</dbReference>
<dbReference type="Gene3D" id="1.20.140.50">
    <property type="entry name" value="alix/aip1 like domains"/>
    <property type="match status" value="1"/>
</dbReference>
<dbReference type="Gene3D" id="1.25.40.280">
    <property type="entry name" value="alix/aip1 like domains"/>
    <property type="match status" value="1"/>
</dbReference>
<accession>A0A8J6AZF4</accession>
<keyword evidence="4" id="KW-0967">Endosome</keyword>
<dbReference type="Pfam" id="PF03097">
    <property type="entry name" value="BRO1"/>
    <property type="match status" value="1"/>
</dbReference>
<dbReference type="InterPro" id="IPR038499">
    <property type="entry name" value="BRO1_sf"/>
</dbReference>
<evidence type="ECO:0000313" key="7">
    <source>
        <dbReference type="EMBL" id="KAG9390994.1"/>
    </source>
</evidence>
<dbReference type="InterPro" id="IPR004328">
    <property type="entry name" value="BRO1_dom"/>
</dbReference>
<sequence length="734" mass="81185">MDLRNKTTKPVTFQNLLSGNIKDDYGKKMLAQQAESLQQLTEARQAFVSSGNLDERYISLALNYLSLLDVARESFEQTGQPGFTWSSSFEAEAKTFVARDTFEFERGCILFNIGVAHHRIASVASRSETDEKQIQTAGKHFKLAADAFKTTNDFLRVDRDVKIGAAVADLSDEYLTYLIHLASAEALECRYRLTQLKKMAPKTQIILCATAGHQYQVTSLDVAKPFLAARIPAHDAAFVAMKHAYCISKAQHMQADLEADASPDNKEFNFTWSAGRREYVVELLKNTLAQYNNRKIKAKRAALLTSLEFALQQAQTAQQEAARMLAAQLETATPFSSIPALPLYDKFVVEQYQVGQCAPEAAPFRGLVPSAVLKKIDTHRRAIDGIGSKLTSAINAFDKDMNKRMESESIPSVFTPATQGTVDVGKLPSSLQSRIKAFESSNGLAPLKDRFEQAMEIRKDADGLVNAANGALDQAEQLDTQYRQRYGQQWNSARFIAEFHRFKGLISSIQVTLTEAGKSDGQVQTRLESPEADVSQAMAAGVGETMQESNWNPEQRSTAAGLSETYDSIMVKFEELKAIPDKLREMGDVQTNIDLLRSGGELNAQPAHDLDARARALIEDLKVCVGGLVDSTRPFAAGLPKDCSGDVMKQVIDRVKHSLTLYDELRANIEAARQYYIQRQQDAKRLQFEVQSFTAMFQNDANNTAHSLDARAGGQGGPQFQGPAMGYNQGGFSW</sequence>
<proteinExistence type="predicted"/>
<comment type="subcellular location">
    <subcellularLocation>
        <location evidence="2">Cytoplasm</location>
    </subcellularLocation>
    <subcellularLocation>
        <location evidence="1">Endosome</location>
    </subcellularLocation>
</comment>
<feature type="domain" description="BRO1" evidence="6">
    <location>
        <begin position="1"/>
        <end position="370"/>
    </location>
</feature>
<dbReference type="Gene3D" id="1.20.120.560">
    <property type="entry name" value="alix/aip1 in complex with the ypdl late domain"/>
    <property type="match status" value="1"/>
</dbReference>
<evidence type="ECO:0000313" key="8">
    <source>
        <dbReference type="Proteomes" id="UP000717585"/>
    </source>
</evidence>
<keyword evidence="3" id="KW-0963">Cytoplasm</keyword>
<dbReference type="PROSITE" id="PS51180">
    <property type="entry name" value="BRO1"/>
    <property type="match status" value="1"/>
</dbReference>
<comment type="caution">
    <text evidence="7">The sequence shown here is derived from an EMBL/GenBank/DDBJ whole genome shotgun (WGS) entry which is preliminary data.</text>
</comment>
<gene>
    <name evidence="7" type="ORF">J8273_7268</name>
</gene>
<keyword evidence="5" id="KW-0175">Coiled coil</keyword>
<keyword evidence="8" id="KW-1185">Reference proteome</keyword>
<dbReference type="EMBL" id="JAHDYR010000062">
    <property type="protein sequence ID" value="KAG9390994.1"/>
    <property type="molecule type" value="Genomic_DNA"/>
</dbReference>
<dbReference type="Pfam" id="PF13949">
    <property type="entry name" value="ALIX_LYPXL_bnd"/>
    <property type="match status" value="1"/>
</dbReference>
<feature type="coiled-coil region" evidence="5">
    <location>
        <begin position="281"/>
        <end position="327"/>
    </location>
</feature>
<reference evidence="7" key="1">
    <citation type="submission" date="2021-05" db="EMBL/GenBank/DDBJ databases">
        <title>A free-living protist that lacks canonical eukaryotic 1 DNA replication and segregation systems.</title>
        <authorList>
            <person name="Salas-Leiva D.E."/>
            <person name="Tromer E.C."/>
            <person name="Curtis B.A."/>
            <person name="Jerlstrom-Hultqvist J."/>
            <person name="Kolisko M."/>
            <person name="Yi Z."/>
            <person name="Salas-Leiva J.S."/>
            <person name="Gallot-Lavallee L."/>
            <person name="Kops G.J.P.L."/>
            <person name="Archibald J.M."/>
            <person name="Simpson A.G.B."/>
            <person name="Roger A.J."/>
        </authorList>
    </citation>
    <scope>NUCLEOTIDE SEQUENCE</scope>
    <source>
        <strain evidence="7">BICM</strain>
    </source>
</reference>
<evidence type="ECO:0000256" key="4">
    <source>
        <dbReference type="ARBA" id="ARBA00022753"/>
    </source>
</evidence>
<evidence type="ECO:0000256" key="1">
    <source>
        <dbReference type="ARBA" id="ARBA00004177"/>
    </source>
</evidence>
<dbReference type="GO" id="GO:0005768">
    <property type="term" value="C:endosome"/>
    <property type="evidence" value="ECO:0007669"/>
    <property type="project" value="UniProtKB-SubCell"/>
</dbReference>
<organism evidence="7 8">
    <name type="scientific">Carpediemonas membranifera</name>
    <dbReference type="NCBI Taxonomy" id="201153"/>
    <lineage>
        <taxon>Eukaryota</taxon>
        <taxon>Metamonada</taxon>
        <taxon>Carpediemonas-like organisms</taxon>
        <taxon>Carpediemonas</taxon>
    </lineage>
</organism>
<evidence type="ECO:0000256" key="5">
    <source>
        <dbReference type="SAM" id="Coils"/>
    </source>
</evidence>
<evidence type="ECO:0000259" key="6">
    <source>
        <dbReference type="PROSITE" id="PS51180"/>
    </source>
</evidence>
<dbReference type="InterPro" id="IPR025304">
    <property type="entry name" value="ALIX_V_dom"/>
</dbReference>
<evidence type="ECO:0000256" key="2">
    <source>
        <dbReference type="ARBA" id="ARBA00004496"/>
    </source>
</evidence>
<dbReference type="Proteomes" id="UP000717585">
    <property type="component" value="Unassembled WGS sequence"/>
</dbReference>
<dbReference type="SMART" id="SM01041">
    <property type="entry name" value="BRO1"/>
    <property type="match status" value="1"/>
</dbReference>
<dbReference type="GO" id="GO:0043328">
    <property type="term" value="P:protein transport to vacuole involved in ubiquitin-dependent protein catabolic process via the multivesicular body sorting pathway"/>
    <property type="evidence" value="ECO:0007669"/>
    <property type="project" value="TreeGrafter"/>
</dbReference>
<dbReference type="AlphaFoldDB" id="A0A8J6AZF4"/>
<protein>
    <recommendedName>
        <fullName evidence="6">BRO1 domain-containing protein</fullName>
    </recommendedName>
</protein>